<dbReference type="PANTHER" id="PTHR44379:SF5">
    <property type="entry name" value="OXIDOREDUCTASE WITH IRON-SULFUR SUBUNIT"/>
    <property type="match status" value="1"/>
</dbReference>
<keyword evidence="2" id="KW-0479">Metal-binding</keyword>
<evidence type="ECO:0000313" key="8">
    <source>
        <dbReference type="EMBL" id="MBC5717760.1"/>
    </source>
</evidence>
<evidence type="ECO:0000256" key="6">
    <source>
        <dbReference type="ARBA" id="ARBA00060707"/>
    </source>
</evidence>
<evidence type="ECO:0000256" key="4">
    <source>
        <dbReference type="ARBA" id="ARBA00023004"/>
    </source>
</evidence>
<comment type="caution">
    <text evidence="8">The sequence shown here is derived from an EMBL/GenBank/DDBJ whole genome shotgun (WGS) entry which is preliminary data.</text>
</comment>
<dbReference type="SUPFAM" id="SSF54292">
    <property type="entry name" value="2Fe-2S ferredoxin-like"/>
    <property type="match status" value="1"/>
</dbReference>
<dbReference type="InterPro" id="IPR036884">
    <property type="entry name" value="2Fe-2S-bd_dom_sf"/>
</dbReference>
<dbReference type="EMBL" id="JACOPN010000007">
    <property type="protein sequence ID" value="MBC5717760.1"/>
    <property type="molecule type" value="Genomic_DNA"/>
</dbReference>
<dbReference type="Gene3D" id="1.10.150.120">
    <property type="entry name" value="[2Fe-2S]-binding domain"/>
    <property type="match status" value="1"/>
</dbReference>
<organism evidence="8 9">
    <name type="scientific">Flintibacter faecis</name>
    <dbReference type="NCBI Taxonomy" id="2763047"/>
    <lineage>
        <taxon>Bacteria</taxon>
        <taxon>Bacillati</taxon>
        <taxon>Bacillota</taxon>
        <taxon>Clostridia</taxon>
        <taxon>Eubacteriales</taxon>
        <taxon>Flintibacter</taxon>
    </lineage>
</organism>
<sequence>MLLEFYVNDHPVTLETEPQRRLLDILREDLGLTGTKEGCSEGECGACTVLLDGLAVHSCLTLAAQLEGRQVVTIEGLEKNGELDILQRCFVEEIAIQCGFCTTGMIMSAKALLLQNPHPSEEEIRVALSGNLCRCSGYVQIIKAVQRAARELEAAKK</sequence>
<dbReference type="Gene3D" id="3.10.20.30">
    <property type="match status" value="1"/>
</dbReference>
<dbReference type="InterPro" id="IPR002888">
    <property type="entry name" value="2Fe-2S-bd"/>
</dbReference>
<dbReference type="Pfam" id="PF01799">
    <property type="entry name" value="Fer2_2"/>
    <property type="match status" value="1"/>
</dbReference>
<evidence type="ECO:0000259" key="7">
    <source>
        <dbReference type="PROSITE" id="PS51085"/>
    </source>
</evidence>
<dbReference type="InterPro" id="IPR006058">
    <property type="entry name" value="2Fe2S_fd_BS"/>
</dbReference>
<dbReference type="PROSITE" id="PS51085">
    <property type="entry name" value="2FE2S_FER_2"/>
    <property type="match status" value="1"/>
</dbReference>
<dbReference type="GO" id="GO:0051537">
    <property type="term" value="F:2 iron, 2 sulfur cluster binding"/>
    <property type="evidence" value="ECO:0007669"/>
    <property type="project" value="UniProtKB-KW"/>
</dbReference>
<dbReference type="GO" id="GO:0046872">
    <property type="term" value="F:metal ion binding"/>
    <property type="evidence" value="ECO:0007669"/>
    <property type="project" value="UniProtKB-KW"/>
</dbReference>
<dbReference type="InterPro" id="IPR001041">
    <property type="entry name" value="2Fe-2S_ferredoxin-type"/>
</dbReference>
<keyword evidence="1" id="KW-0001">2Fe-2S</keyword>
<dbReference type="SUPFAM" id="SSF47741">
    <property type="entry name" value="CO dehydrogenase ISP C-domain like"/>
    <property type="match status" value="1"/>
</dbReference>
<evidence type="ECO:0000256" key="2">
    <source>
        <dbReference type="ARBA" id="ARBA00022723"/>
    </source>
</evidence>
<dbReference type="RefSeq" id="WP_186878943.1">
    <property type="nucleotide sequence ID" value="NZ_JACOPN010000007.1"/>
</dbReference>
<evidence type="ECO:0000313" key="9">
    <source>
        <dbReference type="Proteomes" id="UP000602260"/>
    </source>
</evidence>
<dbReference type="Pfam" id="PF00111">
    <property type="entry name" value="Fer2"/>
    <property type="match status" value="1"/>
</dbReference>
<dbReference type="AlphaFoldDB" id="A0A8J6IYM2"/>
<comment type="pathway">
    <text evidence="6">Alkaloid degradation; nicotine degradation.</text>
</comment>
<evidence type="ECO:0000256" key="5">
    <source>
        <dbReference type="ARBA" id="ARBA00023014"/>
    </source>
</evidence>
<gene>
    <name evidence="8" type="ORF">H8S55_10560</name>
</gene>
<keyword evidence="3" id="KW-0560">Oxidoreductase</keyword>
<keyword evidence="4" id="KW-0408">Iron</keyword>
<dbReference type="GO" id="GO:0016491">
    <property type="term" value="F:oxidoreductase activity"/>
    <property type="evidence" value="ECO:0007669"/>
    <property type="project" value="UniProtKB-KW"/>
</dbReference>
<protein>
    <submittedName>
        <fullName evidence="8">(2Fe-2S)-binding protein</fullName>
    </submittedName>
</protein>
<evidence type="ECO:0000256" key="3">
    <source>
        <dbReference type="ARBA" id="ARBA00023002"/>
    </source>
</evidence>
<keyword evidence="5" id="KW-0411">Iron-sulfur</keyword>
<dbReference type="Proteomes" id="UP000602260">
    <property type="component" value="Unassembled WGS sequence"/>
</dbReference>
<proteinExistence type="predicted"/>
<dbReference type="InterPro" id="IPR012675">
    <property type="entry name" value="Beta-grasp_dom_sf"/>
</dbReference>
<dbReference type="FunFam" id="1.10.150.120:FF:000003">
    <property type="entry name" value="Carbon monoxide dehydrogenase, small subunit"/>
    <property type="match status" value="1"/>
</dbReference>
<dbReference type="InterPro" id="IPR036010">
    <property type="entry name" value="2Fe-2S_ferredoxin-like_sf"/>
</dbReference>
<accession>A0A8J6IYM2</accession>
<name>A0A8J6IYM2_9FIRM</name>
<reference evidence="8" key="1">
    <citation type="submission" date="2020-08" db="EMBL/GenBank/DDBJ databases">
        <title>Genome public.</title>
        <authorList>
            <person name="Liu C."/>
            <person name="Sun Q."/>
        </authorList>
    </citation>
    <scope>NUCLEOTIDE SEQUENCE</scope>
    <source>
        <strain evidence="8">BX5</strain>
    </source>
</reference>
<dbReference type="PANTHER" id="PTHR44379">
    <property type="entry name" value="OXIDOREDUCTASE WITH IRON-SULFUR SUBUNIT"/>
    <property type="match status" value="1"/>
</dbReference>
<dbReference type="FunFam" id="3.10.20.30:FF:000020">
    <property type="entry name" value="Xanthine dehydrogenase iron-sulfur subunit"/>
    <property type="match status" value="1"/>
</dbReference>
<keyword evidence="9" id="KW-1185">Reference proteome</keyword>
<dbReference type="PROSITE" id="PS00197">
    <property type="entry name" value="2FE2S_FER_1"/>
    <property type="match status" value="1"/>
</dbReference>
<dbReference type="InterPro" id="IPR051452">
    <property type="entry name" value="Diverse_Oxidoreductases"/>
</dbReference>
<feature type="domain" description="2Fe-2S ferredoxin-type" evidence="7">
    <location>
        <begin position="1"/>
        <end position="77"/>
    </location>
</feature>
<dbReference type="CDD" id="cd00207">
    <property type="entry name" value="fer2"/>
    <property type="match status" value="1"/>
</dbReference>
<evidence type="ECO:0000256" key="1">
    <source>
        <dbReference type="ARBA" id="ARBA00022714"/>
    </source>
</evidence>